<evidence type="ECO:0000313" key="2">
    <source>
        <dbReference type="EMBL" id="KAE9243201.1"/>
    </source>
</evidence>
<proteinExistence type="predicted"/>
<dbReference type="AlphaFoldDB" id="A0A6G0PD46"/>
<evidence type="ECO:0000313" key="3">
    <source>
        <dbReference type="Proteomes" id="UP000476176"/>
    </source>
</evidence>
<dbReference type="EMBL" id="QXGC01000250">
    <property type="protein sequence ID" value="KAE9243201.1"/>
    <property type="molecule type" value="Genomic_DNA"/>
</dbReference>
<evidence type="ECO:0000256" key="1">
    <source>
        <dbReference type="SAM" id="SignalP"/>
    </source>
</evidence>
<feature type="signal peptide" evidence="1">
    <location>
        <begin position="1"/>
        <end position="21"/>
    </location>
</feature>
<gene>
    <name evidence="2" type="ORF">PF004_g6270</name>
</gene>
<keyword evidence="1" id="KW-0732">Signal</keyword>
<organism evidence="2 3">
    <name type="scientific">Phytophthora fragariae</name>
    <dbReference type="NCBI Taxonomy" id="53985"/>
    <lineage>
        <taxon>Eukaryota</taxon>
        <taxon>Sar</taxon>
        <taxon>Stramenopiles</taxon>
        <taxon>Oomycota</taxon>
        <taxon>Peronosporomycetes</taxon>
        <taxon>Peronosporales</taxon>
        <taxon>Peronosporaceae</taxon>
        <taxon>Phytophthora</taxon>
    </lineage>
</organism>
<reference evidence="2 3" key="1">
    <citation type="submission" date="2018-09" db="EMBL/GenBank/DDBJ databases">
        <title>Genomic investigation of the strawberry pathogen Phytophthora fragariae indicates pathogenicity is determined by transcriptional variation in three key races.</title>
        <authorList>
            <person name="Adams T.M."/>
            <person name="Armitage A.D."/>
            <person name="Sobczyk M.K."/>
            <person name="Bates H.J."/>
            <person name="Dunwell J.M."/>
            <person name="Nellist C.F."/>
            <person name="Harrison R.J."/>
        </authorList>
    </citation>
    <scope>NUCLEOTIDE SEQUENCE [LARGE SCALE GENOMIC DNA]</scope>
    <source>
        <strain evidence="2 3">BC-23</strain>
    </source>
</reference>
<protein>
    <submittedName>
        <fullName evidence="2">Uncharacterized protein</fullName>
    </submittedName>
</protein>
<sequence>MATTEVSRWALTSTFTMLVVGDILFAGRAGHKVPETFNTPGHRAGGSAGIPFPTSLWKAGKLMLRVAGTTDVELPRPALVASFYSLVRTELPTQSTDWVEGQCLVNTTHLKGAASAALREWCTASRGICCVEWMPFLELRALQLYDHDGTFINIAKAIPLLASPSTTVRDVLGWQHVTINHIGFQAHCGGGGAPDNSSVNFAHGTPLTADRPATVQFSGTDVCSRCTQRNEIICAAEHTPVYTKTPQ</sequence>
<comment type="caution">
    <text evidence="2">The sequence shown here is derived from an EMBL/GenBank/DDBJ whole genome shotgun (WGS) entry which is preliminary data.</text>
</comment>
<feature type="chain" id="PRO_5026305502" evidence="1">
    <location>
        <begin position="22"/>
        <end position="247"/>
    </location>
</feature>
<name>A0A6G0PD46_9STRA</name>
<dbReference type="Proteomes" id="UP000476176">
    <property type="component" value="Unassembled WGS sequence"/>
</dbReference>
<feature type="non-terminal residue" evidence="2">
    <location>
        <position position="247"/>
    </location>
</feature>
<accession>A0A6G0PD46</accession>